<evidence type="ECO:0000313" key="3">
    <source>
        <dbReference type="Proteomes" id="UP000193719"/>
    </source>
</evidence>
<dbReference type="EMBL" id="MCFH01000031">
    <property type="protein sequence ID" value="ORX47331.1"/>
    <property type="molecule type" value="Genomic_DNA"/>
</dbReference>
<organism evidence="2 3">
    <name type="scientific">Piromyces finnis</name>
    <dbReference type="NCBI Taxonomy" id="1754191"/>
    <lineage>
        <taxon>Eukaryota</taxon>
        <taxon>Fungi</taxon>
        <taxon>Fungi incertae sedis</taxon>
        <taxon>Chytridiomycota</taxon>
        <taxon>Chytridiomycota incertae sedis</taxon>
        <taxon>Neocallimastigomycetes</taxon>
        <taxon>Neocallimastigales</taxon>
        <taxon>Neocallimastigaceae</taxon>
        <taxon>Piromyces</taxon>
    </lineage>
</organism>
<reference evidence="2 3" key="2">
    <citation type="submission" date="2016-08" db="EMBL/GenBank/DDBJ databases">
        <title>Pervasive Adenine N6-methylation of Active Genes in Fungi.</title>
        <authorList>
            <consortium name="DOE Joint Genome Institute"/>
            <person name="Mondo S.J."/>
            <person name="Dannebaum R.O."/>
            <person name="Kuo R.C."/>
            <person name="Labutti K."/>
            <person name="Haridas S."/>
            <person name="Kuo A."/>
            <person name="Salamov A."/>
            <person name="Ahrendt S.R."/>
            <person name="Lipzen A."/>
            <person name="Sullivan W."/>
            <person name="Andreopoulos W.B."/>
            <person name="Clum A."/>
            <person name="Lindquist E."/>
            <person name="Daum C."/>
            <person name="Ramamoorthy G.K."/>
            <person name="Gryganskyi A."/>
            <person name="Culley D."/>
            <person name="Magnuson J.K."/>
            <person name="James T.Y."/>
            <person name="O'Malley M.A."/>
            <person name="Stajich J.E."/>
            <person name="Spatafora J.W."/>
            <person name="Visel A."/>
            <person name="Grigoriev I.V."/>
        </authorList>
    </citation>
    <scope>NUCLEOTIDE SEQUENCE [LARGE SCALE GENOMIC DNA]</scope>
    <source>
        <strain evidence="3">finn</strain>
    </source>
</reference>
<protein>
    <submittedName>
        <fullName evidence="2">Uncharacterized protein</fullName>
    </submittedName>
</protein>
<feature type="compositionally biased region" description="Basic and acidic residues" evidence="1">
    <location>
        <begin position="266"/>
        <end position="278"/>
    </location>
</feature>
<accession>A0A1Y1V5N0</accession>
<keyword evidence="3" id="KW-1185">Reference proteome</keyword>
<feature type="region of interest" description="Disordered" evidence="1">
    <location>
        <begin position="249"/>
        <end position="296"/>
    </location>
</feature>
<reference evidence="2 3" key="1">
    <citation type="submission" date="2016-08" db="EMBL/GenBank/DDBJ databases">
        <title>Genomes of anaerobic fungi encode conserved fungal cellulosomes for biomass hydrolysis.</title>
        <authorList>
            <consortium name="DOE Joint Genome Institute"/>
            <person name="Haitjema C.H."/>
            <person name="Gilmore S.P."/>
            <person name="Henske J.K."/>
            <person name="Solomon K.V."/>
            <person name="De Groot R."/>
            <person name="Kuo A."/>
            <person name="Mondo S.J."/>
            <person name="Salamov A.A."/>
            <person name="Labutti K."/>
            <person name="Zhao Z."/>
            <person name="Chiniquy J."/>
            <person name="Barry K."/>
            <person name="Brewer H.M."/>
            <person name="Purvine S.O."/>
            <person name="Wright A.T."/>
            <person name="Boxma B."/>
            <person name="Van Alen T."/>
            <person name="Hackstein J.H."/>
            <person name="Baker S.E."/>
            <person name="Grigoriev I.V."/>
            <person name="O'Malley M.A."/>
        </authorList>
    </citation>
    <scope>NUCLEOTIDE SEQUENCE [LARGE SCALE GENOMIC DNA]</scope>
    <source>
        <strain evidence="3">finn</strain>
    </source>
</reference>
<dbReference type="AlphaFoldDB" id="A0A1Y1V5N0"/>
<dbReference type="OrthoDB" id="2159998at2759"/>
<comment type="caution">
    <text evidence="2">The sequence shown here is derived from an EMBL/GenBank/DDBJ whole genome shotgun (WGS) entry which is preliminary data.</text>
</comment>
<evidence type="ECO:0000313" key="2">
    <source>
        <dbReference type="EMBL" id="ORX47331.1"/>
    </source>
</evidence>
<name>A0A1Y1V5N0_9FUNG</name>
<proteinExistence type="predicted"/>
<dbReference type="Proteomes" id="UP000193719">
    <property type="component" value="Unassembled WGS sequence"/>
</dbReference>
<evidence type="ECO:0000256" key="1">
    <source>
        <dbReference type="SAM" id="MobiDB-lite"/>
    </source>
</evidence>
<sequence>MNRNKRYEKNKRNKDSLESMIRLMEDLQLYGSLLEEYKEKHHIYYNDPNDYGDKIKPILKSTHIAYVCSNENYDERLNVNKLKYEYNSININYAEQMFYNFDDIIRQHVIYPYSFRELVNFFKKRNIKAEVYLIITKYHYWDEIECQELFQEYEEKKFKKIQRYSYLPSNLINSIVEEIPIGDLKEYMPIPILQAYTCRIFFIVIKASNGLTCATELFSPHYMPTIYKENEKLKLSIINKIHNNYDINDDDVIDNDNNNDNIDNYNIKEENNNEENNKESISNNGNQPKNKNSKRNIKKIIPSFNVYFSTFN</sequence>
<feature type="compositionally biased region" description="Low complexity" evidence="1">
    <location>
        <begin position="255"/>
        <end position="265"/>
    </location>
</feature>
<gene>
    <name evidence="2" type="ORF">BCR36DRAFT_413683</name>
</gene>